<accession>A0A839SVT7</accession>
<dbReference type="AlphaFoldDB" id="A0A839SVT7"/>
<reference evidence="1 2" key="1">
    <citation type="submission" date="2020-08" db="EMBL/GenBank/DDBJ databases">
        <title>Genomic Encyclopedia of Type Strains, Phase III (KMG-III): the genomes of soil and plant-associated and newly described type strains.</title>
        <authorList>
            <person name="Whitman W."/>
        </authorList>
    </citation>
    <scope>NUCLEOTIDE SEQUENCE [LARGE SCALE GENOMIC DNA]</scope>
    <source>
        <strain evidence="1 2">CECT 8803</strain>
    </source>
</reference>
<dbReference type="Pfam" id="PF00378">
    <property type="entry name" value="ECH_1"/>
    <property type="match status" value="1"/>
</dbReference>
<dbReference type="GO" id="GO:0003824">
    <property type="term" value="F:catalytic activity"/>
    <property type="evidence" value="ECO:0007669"/>
    <property type="project" value="UniProtKB-ARBA"/>
</dbReference>
<dbReference type="NCBIfam" id="NF006452">
    <property type="entry name" value="PRK08788.1"/>
    <property type="match status" value="1"/>
</dbReference>
<gene>
    <name evidence="1" type="ORF">FHR98_001893</name>
</gene>
<keyword evidence="2" id="KW-1185">Reference proteome</keyword>
<name>A0A839SVT7_9PROT</name>
<sequence>MIGWLAKTKDYEQVEVDLDEESQILWCYMSPKGRPSVTPGLANEARQLQEGIRHCYQRGDASSIPFKYMVWGSSVPGVFNLGGDLKLFAQLIREGRRGDLLAYATNCVDVVYANAVNLELPVITISLIQGDALGGGFEAAISGNVVIAEKSAKFGLPEVLFNLFPGMGAYSLISRRIGPAQAERMIFSGKVYSAEELYELGLVDMIVEDGTGQTAVMDYVSRNVRRHNANIAVYRARQRINPLSYEELYEITVDWVDAALTLTDSDLRRMERLAGAQDKRRLGR</sequence>
<organism evidence="1 2">
    <name type="scientific">Limibacillus halophilus</name>
    <dbReference type="NCBI Taxonomy" id="1579333"/>
    <lineage>
        <taxon>Bacteria</taxon>
        <taxon>Pseudomonadati</taxon>
        <taxon>Pseudomonadota</taxon>
        <taxon>Alphaproteobacteria</taxon>
        <taxon>Rhodospirillales</taxon>
        <taxon>Rhodovibrionaceae</taxon>
        <taxon>Limibacillus</taxon>
    </lineage>
</organism>
<dbReference type="PANTHER" id="PTHR11941">
    <property type="entry name" value="ENOYL-COA HYDRATASE-RELATED"/>
    <property type="match status" value="1"/>
</dbReference>
<dbReference type="Proteomes" id="UP000581135">
    <property type="component" value="Unassembled WGS sequence"/>
</dbReference>
<dbReference type="CDD" id="cd06558">
    <property type="entry name" value="crotonase-like"/>
    <property type="match status" value="1"/>
</dbReference>
<comment type="caution">
    <text evidence="1">The sequence shown here is derived from an EMBL/GenBank/DDBJ whole genome shotgun (WGS) entry which is preliminary data.</text>
</comment>
<dbReference type="Gene3D" id="6.20.390.30">
    <property type="match status" value="1"/>
</dbReference>
<dbReference type="InterPro" id="IPR029045">
    <property type="entry name" value="ClpP/crotonase-like_dom_sf"/>
</dbReference>
<dbReference type="PANTHER" id="PTHR11941:SF54">
    <property type="entry name" value="ENOYL-COA HYDRATASE, MITOCHONDRIAL"/>
    <property type="match status" value="1"/>
</dbReference>
<dbReference type="RefSeq" id="WP_221205821.1">
    <property type="nucleotide sequence ID" value="NZ_JACHXA010000004.1"/>
</dbReference>
<dbReference type="Gene3D" id="3.90.226.10">
    <property type="entry name" value="2-enoyl-CoA Hydratase, Chain A, domain 1"/>
    <property type="match status" value="1"/>
</dbReference>
<dbReference type="GO" id="GO:0006635">
    <property type="term" value="P:fatty acid beta-oxidation"/>
    <property type="evidence" value="ECO:0007669"/>
    <property type="project" value="TreeGrafter"/>
</dbReference>
<dbReference type="EMBL" id="JACHXA010000004">
    <property type="protein sequence ID" value="MBB3065606.1"/>
    <property type="molecule type" value="Genomic_DNA"/>
</dbReference>
<proteinExistence type="predicted"/>
<evidence type="ECO:0000313" key="2">
    <source>
        <dbReference type="Proteomes" id="UP000581135"/>
    </source>
</evidence>
<dbReference type="SUPFAM" id="SSF52096">
    <property type="entry name" value="ClpP/crotonase"/>
    <property type="match status" value="1"/>
</dbReference>
<protein>
    <submittedName>
        <fullName evidence="1">DSF synthase</fullName>
    </submittedName>
</protein>
<dbReference type="InterPro" id="IPR001753">
    <property type="entry name" value="Enoyl-CoA_hydra/iso"/>
</dbReference>
<evidence type="ECO:0000313" key="1">
    <source>
        <dbReference type="EMBL" id="MBB3065606.1"/>
    </source>
</evidence>